<organism evidence="3 4">
    <name type="scientific">Dictyostelium purpureum</name>
    <name type="common">Slime mold</name>
    <dbReference type="NCBI Taxonomy" id="5786"/>
    <lineage>
        <taxon>Eukaryota</taxon>
        <taxon>Amoebozoa</taxon>
        <taxon>Evosea</taxon>
        <taxon>Eumycetozoa</taxon>
        <taxon>Dictyostelia</taxon>
        <taxon>Dictyosteliales</taxon>
        <taxon>Dictyosteliaceae</taxon>
        <taxon>Dictyostelium</taxon>
    </lineage>
</organism>
<sequence>MDIDTNQNRNNNNNNNNNSNNNDDDKNNDSNNDIQHNNKNEITSISLLSFIERKIDLLKVQSPLSGSIATTTTTNTNNNSFINNIPNGFCHIPKYYDALKIKQFQDKDKLQSKDIYNMLYTLFYDKCSSSAVNSILVAGNILWKDYNKGLLGVEILKIIDIYDSMNNTDNRNHSSNQNSNHSSNDNSSIPFEFDAISQYHIKATISTEEFSRSMLKDVNYYDVGDFVRAIIISIDKEKQDIQLSFDISRVSNIINNSSSNNNNTLYRYLGKYNPAEQFLQLGFTNIIGILERDPLFNNPWSCDTMCKSLSIKQLDTMIPYNSTYPSDLKETLRSHQNFIWSQNSVQTGIKYAKAGQFEKAIEYYKEALNVDHNHKDAYVALGAVYANNSQFEKAIYNFKEALSIDPNDSNADKYFKATLVKMKDSGVSMEECLKYIGPTSKSIGNNSHKNKDRDRDYRDRDYRDRNNKEYNNDKYSNIKKDKLKKLLQEEYDSDKSDKKKKKKRKKEKYSDSENSSDYSNDDDDDDNDENNEEHRHNRRRRSFQTNESSKSRSRERGKSESKYKDKSKDRDSRSRDRSRDRSKERSRDRGYRNKERSRSRSRGRRHKSRSRERKDKNRDRDRDRERDRDRDRDRERSRKSSKERYKDKNKRD</sequence>
<dbReference type="PANTHER" id="PTHR23184:SF9">
    <property type="entry name" value="TETRATRICOPEPTIDE REPEAT PROTEIN 14"/>
    <property type="match status" value="1"/>
</dbReference>
<dbReference type="AlphaFoldDB" id="F1A3T7"/>
<dbReference type="SUPFAM" id="SSF48452">
    <property type="entry name" value="TPR-like"/>
    <property type="match status" value="1"/>
</dbReference>
<dbReference type="InterPro" id="IPR012340">
    <property type="entry name" value="NA-bd_OB-fold"/>
</dbReference>
<dbReference type="OMA" id="VCDINDY"/>
<feature type="region of interest" description="Disordered" evidence="2">
    <location>
        <begin position="438"/>
        <end position="652"/>
    </location>
</feature>
<dbReference type="VEuPathDB" id="AmoebaDB:DICPUDRAFT_159315"/>
<dbReference type="STRING" id="5786.F1A3T7"/>
<evidence type="ECO:0000256" key="1">
    <source>
        <dbReference type="PROSITE-ProRule" id="PRU00339"/>
    </source>
</evidence>
<feature type="compositionally biased region" description="Acidic residues" evidence="2">
    <location>
        <begin position="519"/>
        <end position="531"/>
    </location>
</feature>
<dbReference type="InterPro" id="IPR019734">
    <property type="entry name" value="TPR_rpt"/>
</dbReference>
<dbReference type="Gene3D" id="1.25.40.10">
    <property type="entry name" value="Tetratricopeptide repeat domain"/>
    <property type="match status" value="1"/>
</dbReference>
<feature type="compositionally biased region" description="Basic and acidic residues" evidence="2">
    <location>
        <begin position="549"/>
        <end position="598"/>
    </location>
</feature>
<feature type="region of interest" description="Disordered" evidence="2">
    <location>
        <begin position="1"/>
        <end position="37"/>
    </location>
</feature>
<feature type="compositionally biased region" description="Basic and acidic residues" evidence="2">
    <location>
        <begin position="449"/>
        <end position="497"/>
    </location>
</feature>
<feature type="compositionally biased region" description="Basic and acidic residues" evidence="2">
    <location>
        <begin position="612"/>
        <end position="652"/>
    </location>
</feature>
<keyword evidence="4" id="KW-1185">Reference proteome</keyword>
<dbReference type="InterPro" id="IPR039190">
    <property type="entry name" value="TTC14"/>
</dbReference>
<dbReference type="Pfam" id="PF00515">
    <property type="entry name" value="TPR_1"/>
    <property type="match status" value="1"/>
</dbReference>
<keyword evidence="1" id="KW-0802">TPR repeat</keyword>
<evidence type="ECO:0000256" key="2">
    <source>
        <dbReference type="SAM" id="MobiDB-lite"/>
    </source>
</evidence>
<dbReference type="PANTHER" id="PTHR23184">
    <property type="entry name" value="TETRATRICOPEPTIDE REPEAT PROTEIN 14"/>
    <property type="match status" value="1"/>
</dbReference>
<feature type="compositionally biased region" description="Low complexity" evidence="2">
    <location>
        <begin position="1"/>
        <end position="21"/>
    </location>
</feature>
<dbReference type="InParanoid" id="F1A3T7"/>
<feature type="repeat" description="TPR" evidence="1">
    <location>
        <begin position="375"/>
        <end position="408"/>
    </location>
</feature>
<dbReference type="FunCoup" id="F1A3T7">
    <property type="interactions" value="140"/>
</dbReference>
<dbReference type="KEGG" id="dpp:DICPUDRAFT_159315"/>
<dbReference type="Pfam" id="PF13181">
    <property type="entry name" value="TPR_8"/>
    <property type="match status" value="1"/>
</dbReference>
<evidence type="ECO:0000313" key="3">
    <source>
        <dbReference type="EMBL" id="EGC29139.1"/>
    </source>
</evidence>
<dbReference type="EMBL" id="GL871477">
    <property type="protein sequence ID" value="EGC29139.1"/>
    <property type="molecule type" value="Genomic_DNA"/>
</dbReference>
<dbReference type="SMART" id="SM00028">
    <property type="entry name" value="TPR"/>
    <property type="match status" value="2"/>
</dbReference>
<feature type="compositionally biased region" description="Basic residues" evidence="2">
    <location>
        <begin position="599"/>
        <end position="611"/>
    </location>
</feature>
<dbReference type="InterPro" id="IPR011990">
    <property type="entry name" value="TPR-like_helical_dom_sf"/>
</dbReference>
<gene>
    <name evidence="3" type="ORF">DICPUDRAFT_159315</name>
</gene>
<dbReference type="Proteomes" id="UP000001064">
    <property type="component" value="Unassembled WGS sequence"/>
</dbReference>
<dbReference type="GeneID" id="10506487"/>
<name>F1A3T7_DICPU</name>
<dbReference type="RefSeq" id="XP_003294331.1">
    <property type="nucleotide sequence ID" value="XM_003294283.1"/>
</dbReference>
<dbReference type="PROSITE" id="PS50005">
    <property type="entry name" value="TPR"/>
    <property type="match status" value="2"/>
</dbReference>
<proteinExistence type="predicted"/>
<dbReference type="eggNOG" id="ENOG502QPJ1">
    <property type="taxonomic scope" value="Eukaryota"/>
</dbReference>
<dbReference type="PROSITE" id="PS50293">
    <property type="entry name" value="TPR_REGION"/>
    <property type="match status" value="1"/>
</dbReference>
<reference evidence="4" key="1">
    <citation type="journal article" date="2011" name="Genome Biol.">
        <title>Comparative genomics of the social amoebae Dictyostelium discoideum and Dictyostelium purpureum.</title>
        <authorList>
            <consortium name="US DOE Joint Genome Institute (JGI-PGF)"/>
            <person name="Sucgang R."/>
            <person name="Kuo A."/>
            <person name="Tian X."/>
            <person name="Salerno W."/>
            <person name="Parikh A."/>
            <person name="Feasley C.L."/>
            <person name="Dalin E."/>
            <person name="Tu H."/>
            <person name="Huang E."/>
            <person name="Barry K."/>
            <person name="Lindquist E."/>
            <person name="Shapiro H."/>
            <person name="Bruce D."/>
            <person name="Schmutz J."/>
            <person name="Salamov A."/>
            <person name="Fey P."/>
            <person name="Gaudet P."/>
            <person name="Anjard C."/>
            <person name="Babu M.M."/>
            <person name="Basu S."/>
            <person name="Bushmanova Y."/>
            <person name="van der Wel H."/>
            <person name="Katoh-Kurasawa M."/>
            <person name="Dinh C."/>
            <person name="Coutinho P.M."/>
            <person name="Saito T."/>
            <person name="Elias M."/>
            <person name="Schaap P."/>
            <person name="Kay R.R."/>
            <person name="Henrissat B."/>
            <person name="Eichinger L."/>
            <person name="Rivero F."/>
            <person name="Putnam N.H."/>
            <person name="West C.M."/>
            <person name="Loomis W.F."/>
            <person name="Chisholm R.L."/>
            <person name="Shaulsky G."/>
            <person name="Strassmann J.E."/>
            <person name="Queller D.C."/>
            <person name="Kuspa A."/>
            <person name="Grigoriev I.V."/>
        </authorList>
    </citation>
    <scope>NUCLEOTIDE SEQUENCE [LARGE SCALE GENOMIC DNA]</scope>
    <source>
        <strain evidence="4">QSDP1</strain>
    </source>
</reference>
<protein>
    <submittedName>
        <fullName evidence="3">Uncharacterized protein</fullName>
    </submittedName>
</protein>
<dbReference type="SUPFAM" id="SSF50249">
    <property type="entry name" value="Nucleic acid-binding proteins"/>
    <property type="match status" value="1"/>
</dbReference>
<feature type="compositionally biased region" description="Basic residues" evidence="2">
    <location>
        <begin position="498"/>
        <end position="507"/>
    </location>
</feature>
<feature type="repeat" description="TPR" evidence="1">
    <location>
        <begin position="341"/>
        <end position="374"/>
    </location>
</feature>
<accession>F1A3T7</accession>
<dbReference type="OrthoDB" id="21061at2759"/>
<evidence type="ECO:0000313" key="4">
    <source>
        <dbReference type="Proteomes" id="UP000001064"/>
    </source>
</evidence>